<evidence type="ECO:0000313" key="2">
    <source>
        <dbReference type="Proteomes" id="UP000001558"/>
    </source>
</evidence>
<dbReference type="KEGG" id="slo:Shew_3396"/>
<protein>
    <submittedName>
        <fullName evidence="1">Uncharacterized protein</fullName>
    </submittedName>
</protein>
<organism evidence="1 2">
    <name type="scientific">Shewanella loihica (strain ATCC BAA-1088 / PV-4)</name>
    <dbReference type="NCBI Taxonomy" id="323850"/>
    <lineage>
        <taxon>Bacteria</taxon>
        <taxon>Pseudomonadati</taxon>
        <taxon>Pseudomonadota</taxon>
        <taxon>Gammaproteobacteria</taxon>
        <taxon>Alteromonadales</taxon>
        <taxon>Shewanellaceae</taxon>
        <taxon>Shewanella</taxon>
    </lineage>
</organism>
<proteinExistence type="predicted"/>
<dbReference type="HOGENOM" id="CLU_186680_1_0_6"/>
<name>A3QIG4_SHELP</name>
<reference evidence="1 2" key="1">
    <citation type="submission" date="2007-03" db="EMBL/GenBank/DDBJ databases">
        <title>Complete sequence of Shewanella loihica PV-4.</title>
        <authorList>
            <consortium name="US DOE Joint Genome Institute"/>
            <person name="Copeland A."/>
            <person name="Lucas S."/>
            <person name="Lapidus A."/>
            <person name="Barry K."/>
            <person name="Detter J.C."/>
            <person name="Glavina del Rio T."/>
            <person name="Hammon N."/>
            <person name="Israni S."/>
            <person name="Dalin E."/>
            <person name="Tice H."/>
            <person name="Pitluck S."/>
            <person name="Chain P."/>
            <person name="Malfatti S."/>
            <person name="Shin M."/>
            <person name="Vergez L."/>
            <person name="Schmutz J."/>
            <person name="Larimer F."/>
            <person name="Land M."/>
            <person name="Hauser L."/>
            <person name="Kyrpides N."/>
            <person name="Mikhailova N."/>
            <person name="Romine M.F."/>
            <person name="Serres G."/>
            <person name="Fredrickson J."/>
            <person name="Tiedje J."/>
            <person name="Richardson P."/>
        </authorList>
    </citation>
    <scope>NUCLEOTIDE SEQUENCE [LARGE SCALE GENOMIC DNA]</scope>
    <source>
        <strain evidence="2">ATCC BAA-1088 / PV-4</strain>
    </source>
</reference>
<dbReference type="AlphaFoldDB" id="A3QIG4"/>
<evidence type="ECO:0000313" key="1">
    <source>
        <dbReference type="EMBL" id="ABO25262.1"/>
    </source>
</evidence>
<sequence>MPAQKEILATSADKRVDNNMQIAQQLQDRRGNVLHHDEHWSSMSAEQKMALYSLHRYGYRLLFVRHLPSGPLAIIAQQSQLSTIDKYGEVEHDPKIQLRD</sequence>
<keyword evidence="2" id="KW-1185">Reference proteome</keyword>
<accession>A3QIG4</accession>
<gene>
    <name evidence="1" type="ordered locus">Shew_3396</name>
</gene>
<dbReference type="Proteomes" id="UP000001558">
    <property type="component" value="Chromosome"/>
</dbReference>
<dbReference type="eggNOG" id="ENOG5033CWW">
    <property type="taxonomic scope" value="Bacteria"/>
</dbReference>
<dbReference type="EMBL" id="CP000606">
    <property type="protein sequence ID" value="ABO25262.1"/>
    <property type="molecule type" value="Genomic_DNA"/>
</dbReference>